<evidence type="ECO:0000313" key="1">
    <source>
        <dbReference type="EMBL" id="BBY38028.1"/>
    </source>
</evidence>
<dbReference type="Proteomes" id="UP000192760">
    <property type="component" value="Unassembled WGS sequence"/>
</dbReference>
<protein>
    <recommendedName>
        <fullName evidence="5">EthD domain-containing protein</fullName>
    </recommendedName>
</protein>
<reference evidence="1 4" key="2">
    <citation type="journal article" date="2019" name="Emerg. Microbes Infect.">
        <title>Comprehensive subspecies identification of 175 nontuberculous mycobacteria species based on 7547 genomic profiles.</title>
        <authorList>
            <person name="Matsumoto Y."/>
            <person name="Kinjo T."/>
            <person name="Motooka D."/>
            <person name="Nabeya D."/>
            <person name="Jung N."/>
            <person name="Uechi K."/>
            <person name="Horii T."/>
            <person name="Iida T."/>
            <person name="Fujita J."/>
            <person name="Nakamura S."/>
        </authorList>
    </citation>
    <scope>NUCLEOTIDE SEQUENCE [LARGE SCALE GENOMIC DNA]</scope>
    <source>
        <strain evidence="1 4">JCM 18113</strain>
    </source>
</reference>
<proteinExistence type="predicted"/>
<dbReference type="SUPFAM" id="SSF54909">
    <property type="entry name" value="Dimeric alpha+beta barrel"/>
    <property type="match status" value="1"/>
</dbReference>
<reference evidence="1" key="3">
    <citation type="submission" date="2020-02" db="EMBL/GenBank/DDBJ databases">
        <authorList>
            <person name="Matsumoto Y."/>
            <person name="Motooka D."/>
            <person name="Nakamura S."/>
        </authorList>
    </citation>
    <scope>NUCLEOTIDE SEQUENCE</scope>
    <source>
        <strain evidence="1">JCM 18113</strain>
    </source>
</reference>
<gene>
    <name evidence="2" type="ORF">BST30_19230</name>
    <name evidence="1" type="ORF">MMAN_21620</name>
</gene>
<dbReference type="Gene3D" id="3.30.70.100">
    <property type="match status" value="1"/>
</dbReference>
<dbReference type="AlphaFoldDB" id="A0A1X0FM73"/>
<dbReference type="InterPro" id="IPR011008">
    <property type="entry name" value="Dimeric_a/b-barrel"/>
</dbReference>
<evidence type="ECO:0008006" key="5">
    <source>
        <dbReference type="Google" id="ProtNLM"/>
    </source>
</evidence>
<accession>A0A1X0FM73</accession>
<dbReference type="STRING" id="560555.BST30_19230"/>
<name>A0A1X0FM73_MYCNT</name>
<sequence length="137" mass="15287">MAGKGIFLVVSRPTSPEDDVEFNRWYNEHHVPDSLLLPGFVRARRFRLAKEQLLPERATAPGFEYVTIYEIDDVDLVPDARALLPRLMGVSAQFFTDALDRDTMRAFVFEQVADIDEPTVLPDGVAALADVPSPSSP</sequence>
<dbReference type="Proteomes" id="UP000465812">
    <property type="component" value="Chromosome"/>
</dbReference>
<keyword evidence="4" id="KW-1185">Reference proteome</keyword>
<evidence type="ECO:0000313" key="2">
    <source>
        <dbReference type="EMBL" id="ORB02846.1"/>
    </source>
</evidence>
<evidence type="ECO:0000313" key="3">
    <source>
        <dbReference type="Proteomes" id="UP000192760"/>
    </source>
</evidence>
<evidence type="ECO:0000313" key="4">
    <source>
        <dbReference type="Proteomes" id="UP000465812"/>
    </source>
</evidence>
<dbReference type="EMBL" id="MVHW01000024">
    <property type="protein sequence ID" value="ORB02846.1"/>
    <property type="molecule type" value="Genomic_DNA"/>
</dbReference>
<dbReference type="EMBL" id="AP022590">
    <property type="protein sequence ID" value="BBY38028.1"/>
    <property type="molecule type" value="Genomic_DNA"/>
</dbReference>
<organism evidence="2 3">
    <name type="scientific">Mycobacterium mantenii</name>
    <dbReference type="NCBI Taxonomy" id="560555"/>
    <lineage>
        <taxon>Bacteria</taxon>
        <taxon>Bacillati</taxon>
        <taxon>Actinomycetota</taxon>
        <taxon>Actinomycetes</taxon>
        <taxon>Mycobacteriales</taxon>
        <taxon>Mycobacteriaceae</taxon>
        <taxon>Mycobacterium</taxon>
        <taxon>Mycobacterium avium complex (MAC)</taxon>
    </lineage>
</organism>
<reference evidence="2 3" key="1">
    <citation type="submission" date="2017-02" db="EMBL/GenBank/DDBJ databases">
        <title>The new phylogeny of genus Mycobacterium.</title>
        <authorList>
            <person name="Tortoli E."/>
            <person name="Trovato A."/>
            <person name="Cirillo D.M."/>
        </authorList>
    </citation>
    <scope>NUCLEOTIDE SEQUENCE [LARGE SCALE GENOMIC DNA]</scope>
    <source>
        <strain evidence="2 3">DSM 45255</strain>
    </source>
</reference>